<evidence type="ECO:0000313" key="3">
    <source>
        <dbReference type="Proteomes" id="UP000552644"/>
    </source>
</evidence>
<organism evidence="2 3">
    <name type="scientific">Streptosporangium saharense</name>
    <dbReference type="NCBI Taxonomy" id="1706840"/>
    <lineage>
        <taxon>Bacteria</taxon>
        <taxon>Bacillati</taxon>
        <taxon>Actinomycetota</taxon>
        <taxon>Actinomycetes</taxon>
        <taxon>Streptosporangiales</taxon>
        <taxon>Streptosporangiaceae</taxon>
        <taxon>Streptosporangium</taxon>
    </lineage>
</organism>
<dbReference type="SUPFAM" id="SSF51735">
    <property type="entry name" value="NAD(P)-binding Rossmann-fold domains"/>
    <property type="match status" value="1"/>
</dbReference>
<gene>
    <name evidence="2" type="ORF">FHS44_007488</name>
</gene>
<sequence>MKIAVIGATGHIGSAVLKEARDRGHEATGLARNVSSLENGVEIDVLDPASVAEKLSGYDAVVLSVKGDVAGAVRNLIDVLPGAGVTRVAVVGGGGSLEAAPGQRFLDGPDFPKEYLGEATAQAKALDLLRADGAALDWSYGSPPPAYLVDGERTGVYQVKGGDTPIDGIATRITVPDYASALIDVLENGSFVRERFSVGY</sequence>
<dbReference type="EMBL" id="JACHJP010000013">
    <property type="protein sequence ID" value="MBB4920339.1"/>
    <property type="molecule type" value="Genomic_DNA"/>
</dbReference>
<dbReference type="InterPro" id="IPR036291">
    <property type="entry name" value="NAD(P)-bd_dom_sf"/>
</dbReference>
<dbReference type="PANTHER" id="PTHR43355:SF2">
    <property type="entry name" value="FLAVIN REDUCTASE (NADPH)"/>
    <property type="match status" value="1"/>
</dbReference>
<feature type="domain" description="NAD(P)-binding" evidence="1">
    <location>
        <begin position="7"/>
        <end position="187"/>
    </location>
</feature>
<dbReference type="InterPro" id="IPR051606">
    <property type="entry name" value="Polyketide_Oxido-like"/>
</dbReference>
<dbReference type="RefSeq" id="WP_184724347.1">
    <property type="nucleotide sequence ID" value="NZ_JACHJP010000013.1"/>
</dbReference>
<comment type="caution">
    <text evidence="2">The sequence shown here is derived from an EMBL/GenBank/DDBJ whole genome shotgun (WGS) entry which is preliminary data.</text>
</comment>
<proteinExistence type="predicted"/>
<keyword evidence="3" id="KW-1185">Reference proteome</keyword>
<evidence type="ECO:0000259" key="1">
    <source>
        <dbReference type="Pfam" id="PF13460"/>
    </source>
</evidence>
<dbReference type="GO" id="GO:0016646">
    <property type="term" value="F:oxidoreductase activity, acting on the CH-NH group of donors, NAD or NADP as acceptor"/>
    <property type="evidence" value="ECO:0007669"/>
    <property type="project" value="TreeGrafter"/>
</dbReference>
<dbReference type="Gene3D" id="3.40.50.720">
    <property type="entry name" value="NAD(P)-binding Rossmann-like Domain"/>
    <property type="match status" value="1"/>
</dbReference>
<reference evidence="2 3" key="1">
    <citation type="submission" date="2020-08" db="EMBL/GenBank/DDBJ databases">
        <title>Genomic Encyclopedia of Type Strains, Phase III (KMG-III): the genomes of soil and plant-associated and newly described type strains.</title>
        <authorList>
            <person name="Whitman W."/>
        </authorList>
    </citation>
    <scope>NUCLEOTIDE SEQUENCE [LARGE SCALE GENOMIC DNA]</scope>
    <source>
        <strain evidence="2 3">CECT 8840</strain>
    </source>
</reference>
<dbReference type="InterPro" id="IPR016040">
    <property type="entry name" value="NAD(P)-bd_dom"/>
</dbReference>
<dbReference type="AlphaFoldDB" id="A0A7W7VS85"/>
<protein>
    <recommendedName>
        <fullName evidence="1">NAD(P)-binding domain-containing protein</fullName>
    </recommendedName>
</protein>
<dbReference type="Pfam" id="PF13460">
    <property type="entry name" value="NAD_binding_10"/>
    <property type="match status" value="1"/>
</dbReference>
<dbReference type="PANTHER" id="PTHR43355">
    <property type="entry name" value="FLAVIN REDUCTASE (NADPH)"/>
    <property type="match status" value="1"/>
</dbReference>
<name>A0A7W7VS85_9ACTN</name>
<accession>A0A7W7VS85</accession>
<dbReference type="Proteomes" id="UP000552644">
    <property type="component" value="Unassembled WGS sequence"/>
</dbReference>
<evidence type="ECO:0000313" key="2">
    <source>
        <dbReference type="EMBL" id="MBB4920339.1"/>
    </source>
</evidence>